<evidence type="ECO:0000256" key="7">
    <source>
        <dbReference type="ARBA" id="ARBA00022833"/>
    </source>
</evidence>
<dbReference type="InterPro" id="IPR058981">
    <property type="entry name" value="MGRN1/RNF157-like_N"/>
</dbReference>
<keyword evidence="7" id="KW-0862">Zinc</keyword>
<feature type="compositionally biased region" description="Acidic residues" evidence="9">
    <location>
        <begin position="441"/>
        <end position="453"/>
    </location>
</feature>
<dbReference type="Proteomes" id="UP001152747">
    <property type="component" value="Unassembled WGS sequence"/>
</dbReference>
<feature type="region of interest" description="Disordered" evidence="9">
    <location>
        <begin position="341"/>
        <end position="379"/>
    </location>
</feature>
<protein>
    <recommendedName>
        <fullName evidence="2">RING-type E3 ubiquitin transferase</fullName>
        <ecNumber evidence="2">2.3.2.27</ecNumber>
    </recommendedName>
</protein>
<dbReference type="PANTHER" id="PTHR22996:SF0">
    <property type="entry name" value="RE60872P-RELATED"/>
    <property type="match status" value="1"/>
</dbReference>
<gene>
    <name evidence="11" type="ORF">CAMP_LOCUS18871</name>
</gene>
<evidence type="ECO:0000256" key="9">
    <source>
        <dbReference type="SAM" id="MobiDB-lite"/>
    </source>
</evidence>
<proteinExistence type="predicted"/>
<keyword evidence="5 8" id="KW-0863">Zinc-finger</keyword>
<evidence type="ECO:0000256" key="5">
    <source>
        <dbReference type="ARBA" id="ARBA00022771"/>
    </source>
</evidence>
<reference evidence="11" key="1">
    <citation type="submission" date="2022-11" db="EMBL/GenBank/DDBJ databases">
        <authorList>
            <person name="Kikuchi T."/>
        </authorList>
    </citation>
    <scope>NUCLEOTIDE SEQUENCE</scope>
    <source>
        <strain evidence="11">PS1010</strain>
    </source>
</reference>
<dbReference type="SMART" id="SM00184">
    <property type="entry name" value="RING"/>
    <property type="match status" value="1"/>
</dbReference>
<evidence type="ECO:0000256" key="8">
    <source>
        <dbReference type="PROSITE-ProRule" id="PRU00175"/>
    </source>
</evidence>
<dbReference type="OrthoDB" id="10014838at2759"/>
<feature type="compositionally biased region" description="Basic and acidic residues" evidence="9">
    <location>
        <begin position="367"/>
        <end position="377"/>
    </location>
</feature>
<dbReference type="FunFam" id="3.30.40.10:FF:000625">
    <property type="entry name" value="E3 ubiquitin ligase Rnf157"/>
    <property type="match status" value="1"/>
</dbReference>
<sequence>MGQVASYVQNRRVRNRNRNRRDVAAQADPEQQLTYSNSNGPYFGTHFLMCGCKFELAKPESYLFGDNSDLDQLGTRAIQFPHPIGPPGSDEIRPLNLKVNCRKETVRFSRPKNFKGGFEEDVYVLCFTFDCDVDCIITVHMFAKEAYVNGQPTIVHRNNRQYTSEDYDFSPGANQIFCHHIVDATPFDLSQLQYTSGFYFPLVIAMRTLGTENVQMQTTLCTLDPTNDPNTVLAVKPLRQKVSVDGVVFLLQEIFGIENKEHDGDDSGLECIICMSEVRDTVILPCRHLCLCSNCADTLRYKLNNCPICRAPFRALIRLRAARQTRHQVYETISLVEGLNGSNGGASRSSDGEETRPNVEAPRSKPARKEPLSRFEPGEYEGLTPLQVLQMDELEDDKILAAECIEMAYLKNEEFIRKEQEAQNAKANEGFSNDSSSSEETQTEAETETEAEAAAETKIDAPENVQTTENEEDDENEEEEKEKEALQERRKSLQPGSQNSSSQLLEHSK</sequence>
<dbReference type="GO" id="GO:0005737">
    <property type="term" value="C:cytoplasm"/>
    <property type="evidence" value="ECO:0007669"/>
    <property type="project" value="TreeGrafter"/>
</dbReference>
<evidence type="ECO:0000313" key="11">
    <source>
        <dbReference type="EMBL" id="CAI5456234.1"/>
    </source>
</evidence>
<feature type="domain" description="RING-type" evidence="10">
    <location>
        <begin position="271"/>
        <end position="310"/>
    </location>
</feature>
<dbReference type="PROSITE" id="PS50089">
    <property type="entry name" value="ZF_RING_2"/>
    <property type="match status" value="1"/>
</dbReference>
<evidence type="ECO:0000313" key="12">
    <source>
        <dbReference type="Proteomes" id="UP001152747"/>
    </source>
</evidence>
<dbReference type="SUPFAM" id="SSF57850">
    <property type="entry name" value="RING/U-box"/>
    <property type="match status" value="1"/>
</dbReference>
<dbReference type="InterPro" id="IPR013083">
    <property type="entry name" value="Znf_RING/FYVE/PHD"/>
</dbReference>
<keyword evidence="4" id="KW-0479">Metal-binding</keyword>
<feature type="region of interest" description="Disordered" evidence="9">
    <location>
        <begin position="421"/>
        <end position="509"/>
    </location>
</feature>
<keyword evidence="6" id="KW-0833">Ubl conjugation pathway</keyword>
<comment type="catalytic activity">
    <reaction evidence="1">
        <text>S-ubiquitinyl-[E2 ubiquitin-conjugating enzyme]-L-cysteine + [acceptor protein]-L-lysine = [E2 ubiquitin-conjugating enzyme]-L-cysteine + N(6)-ubiquitinyl-[acceptor protein]-L-lysine.</text>
        <dbReference type="EC" id="2.3.2.27"/>
    </reaction>
</comment>
<dbReference type="GO" id="GO:0008270">
    <property type="term" value="F:zinc ion binding"/>
    <property type="evidence" value="ECO:0007669"/>
    <property type="project" value="UniProtKB-KW"/>
</dbReference>
<feature type="compositionally biased region" description="Basic and acidic residues" evidence="9">
    <location>
        <begin position="482"/>
        <end position="491"/>
    </location>
</feature>
<dbReference type="PANTHER" id="PTHR22996">
    <property type="entry name" value="MAHOGUNIN"/>
    <property type="match status" value="1"/>
</dbReference>
<evidence type="ECO:0000259" key="10">
    <source>
        <dbReference type="PROSITE" id="PS50089"/>
    </source>
</evidence>
<feature type="compositionally biased region" description="Acidic residues" evidence="9">
    <location>
        <begin position="469"/>
        <end position="481"/>
    </location>
</feature>
<dbReference type="Pfam" id="PF26192">
    <property type="entry name" value="RNF157-like_N"/>
    <property type="match status" value="1"/>
</dbReference>
<feature type="region of interest" description="Disordered" evidence="9">
    <location>
        <begin position="1"/>
        <end position="29"/>
    </location>
</feature>
<dbReference type="EC" id="2.3.2.27" evidence="2"/>
<dbReference type="Pfam" id="PF13920">
    <property type="entry name" value="zf-C3HC4_3"/>
    <property type="match status" value="1"/>
</dbReference>
<dbReference type="GO" id="GO:0061630">
    <property type="term" value="F:ubiquitin protein ligase activity"/>
    <property type="evidence" value="ECO:0007669"/>
    <property type="project" value="UniProtKB-EC"/>
</dbReference>
<comment type="caution">
    <text evidence="11">The sequence shown here is derived from an EMBL/GenBank/DDBJ whole genome shotgun (WGS) entry which is preliminary data.</text>
</comment>
<feature type="compositionally biased region" description="Polar residues" evidence="9">
    <location>
        <begin position="494"/>
        <end position="509"/>
    </location>
</feature>
<evidence type="ECO:0000256" key="2">
    <source>
        <dbReference type="ARBA" id="ARBA00012483"/>
    </source>
</evidence>
<organism evidence="11 12">
    <name type="scientific">Caenorhabditis angaria</name>
    <dbReference type="NCBI Taxonomy" id="860376"/>
    <lineage>
        <taxon>Eukaryota</taxon>
        <taxon>Metazoa</taxon>
        <taxon>Ecdysozoa</taxon>
        <taxon>Nematoda</taxon>
        <taxon>Chromadorea</taxon>
        <taxon>Rhabditida</taxon>
        <taxon>Rhabditina</taxon>
        <taxon>Rhabditomorpha</taxon>
        <taxon>Rhabditoidea</taxon>
        <taxon>Rhabditidae</taxon>
        <taxon>Peloderinae</taxon>
        <taxon>Caenorhabditis</taxon>
    </lineage>
</organism>
<dbReference type="InterPro" id="IPR045194">
    <property type="entry name" value="MGRN1/RNF157-like"/>
</dbReference>
<dbReference type="InterPro" id="IPR001841">
    <property type="entry name" value="Znf_RING"/>
</dbReference>
<dbReference type="Gene3D" id="3.30.40.10">
    <property type="entry name" value="Zinc/RING finger domain, C3HC4 (zinc finger)"/>
    <property type="match status" value="1"/>
</dbReference>
<feature type="compositionally biased region" description="Polar residues" evidence="9">
    <location>
        <begin position="422"/>
        <end position="434"/>
    </location>
</feature>
<evidence type="ECO:0000256" key="4">
    <source>
        <dbReference type="ARBA" id="ARBA00022723"/>
    </source>
</evidence>
<dbReference type="EMBL" id="CANHGI010000006">
    <property type="protein sequence ID" value="CAI5456234.1"/>
    <property type="molecule type" value="Genomic_DNA"/>
</dbReference>
<evidence type="ECO:0000256" key="3">
    <source>
        <dbReference type="ARBA" id="ARBA00022679"/>
    </source>
</evidence>
<accession>A0A9P1N9K8</accession>
<dbReference type="AlphaFoldDB" id="A0A9P1N9K8"/>
<keyword evidence="12" id="KW-1185">Reference proteome</keyword>
<keyword evidence="3" id="KW-0808">Transferase</keyword>
<dbReference type="GO" id="GO:0016567">
    <property type="term" value="P:protein ubiquitination"/>
    <property type="evidence" value="ECO:0007669"/>
    <property type="project" value="TreeGrafter"/>
</dbReference>
<evidence type="ECO:0000256" key="1">
    <source>
        <dbReference type="ARBA" id="ARBA00000900"/>
    </source>
</evidence>
<name>A0A9P1N9K8_9PELO</name>
<evidence type="ECO:0000256" key="6">
    <source>
        <dbReference type="ARBA" id="ARBA00022786"/>
    </source>
</evidence>